<feature type="transmembrane region" description="Helical" evidence="1">
    <location>
        <begin position="245"/>
        <end position="266"/>
    </location>
</feature>
<accession>A0A6A5BJR0</accession>
<feature type="transmembrane region" description="Helical" evidence="1">
    <location>
        <begin position="97"/>
        <end position="125"/>
    </location>
</feature>
<evidence type="ECO:0000313" key="3">
    <source>
        <dbReference type="Proteomes" id="UP000444721"/>
    </source>
</evidence>
<sequence length="329" mass="38246">MSHFLPTSLSLYILTTYTSAFGFLLLVLIACFFLYWIIIRSKGNKNQLNNTFMMAFHVSSTLKLARIGMICLSLKILEMATFIWYGWMYVQDKYQTVYWSGSIALVVSDYLFQVCFTWFVLELVFEGIRKACKVSVMKYHGKWFSFFISMLVFLGVFGCCFGYLVTPLIFIMHLFCNFVSVNSVETAHWSTNLSHVLILGICSLFLLVLSSRMKNEYKHVVDHVDVDFNETEEQVSLKTRQAARLVAIMSILILVYCFVFLMQNVFLEIPQIYVRELSVLGASNTISDNLHLWFNVLPQFYIPVMFIFFGLCIGKFNSIQDPNMYINRY</sequence>
<keyword evidence="1" id="KW-0812">Transmembrane</keyword>
<evidence type="ECO:0000256" key="1">
    <source>
        <dbReference type="SAM" id="Phobius"/>
    </source>
</evidence>
<proteinExistence type="predicted"/>
<dbReference type="EMBL" id="VFQX01000058">
    <property type="protein sequence ID" value="KAF0973895.1"/>
    <property type="molecule type" value="Genomic_DNA"/>
</dbReference>
<feature type="transmembrane region" description="Helical" evidence="1">
    <location>
        <begin position="192"/>
        <end position="209"/>
    </location>
</feature>
<dbReference type="GeneID" id="68114500"/>
<protein>
    <submittedName>
        <fullName evidence="2">Uncharacterized protein</fullName>
    </submittedName>
</protein>
<dbReference type="VEuPathDB" id="AmoebaDB:NF0088770"/>
<evidence type="ECO:0000313" key="2">
    <source>
        <dbReference type="EMBL" id="KAF0973895.1"/>
    </source>
</evidence>
<keyword evidence="3" id="KW-1185">Reference proteome</keyword>
<reference evidence="2 3" key="1">
    <citation type="journal article" date="2019" name="Sci. Rep.">
        <title>Nanopore sequencing improves the draft genome of the human pathogenic amoeba Naegleria fowleri.</title>
        <authorList>
            <person name="Liechti N."/>
            <person name="Schurch N."/>
            <person name="Bruggmann R."/>
            <person name="Wittwer M."/>
        </authorList>
    </citation>
    <scope>NUCLEOTIDE SEQUENCE [LARGE SCALE GENOMIC DNA]</scope>
    <source>
        <strain evidence="2 3">ATCC 30894</strain>
    </source>
</reference>
<feature type="transmembrane region" description="Helical" evidence="1">
    <location>
        <begin position="64"/>
        <end position="85"/>
    </location>
</feature>
<feature type="transmembrane region" description="Helical" evidence="1">
    <location>
        <begin position="300"/>
        <end position="319"/>
    </location>
</feature>
<dbReference type="VEuPathDB" id="AmoebaDB:NfTy_010010"/>
<dbReference type="AlphaFoldDB" id="A0A6A5BJR0"/>
<dbReference type="OrthoDB" id="10316958at2759"/>
<dbReference type="Proteomes" id="UP000444721">
    <property type="component" value="Unassembled WGS sequence"/>
</dbReference>
<name>A0A6A5BJR0_NAEFO</name>
<dbReference type="VEuPathDB" id="AmoebaDB:FDP41_007282"/>
<feature type="transmembrane region" description="Helical" evidence="1">
    <location>
        <begin position="146"/>
        <end position="172"/>
    </location>
</feature>
<keyword evidence="1" id="KW-1133">Transmembrane helix</keyword>
<organism evidence="2 3">
    <name type="scientific">Naegleria fowleri</name>
    <name type="common">Brain eating amoeba</name>
    <dbReference type="NCBI Taxonomy" id="5763"/>
    <lineage>
        <taxon>Eukaryota</taxon>
        <taxon>Discoba</taxon>
        <taxon>Heterolobosea</taxon>
        <taxon>Tetramitia</taxon>
        <taxon>Eutetramitia</taxon>
        <taxon>Vahlkampfiidae</taxon>
        <taxon>Naegleria</taxon>
    </lineage>
</organism>
<dbReference type="RefSeq" id="XP_044558608.1">
    <property type="nucleotide sequence ID" value="XM_044711010.1"/>
</dbReference>
<keyword evidence="1" id="KW-0472">Membrane</keyword>
<gene>
    <name evidence="2" type="ORF">FDP41_007282</name>
</gene>
<comment type="caution">
    <text evidence="2">The sequence shown here is derived from an EMBL/GenBank/DDBJ whole genome shotgun (WGS) entry which is preliminary data.</text>
</comment>
<feature type="transmembrane region" description="Helical" evidence="1">
    <location>
        <begin position="12"/>
        <end position="38"/>
    </location>
</feature>